<dbReference type="GO" id="GO:0016616">
    <property type="term" value="F:oxidoreductase activity, acting on the CH-OH group of donors, NAD or NADP as acceptor"/>
    <property type="evidence" value="ECO:0007669"/>
    <property type="project" value="InterPro"/>
</dbReference>
<sequence>MTVDYPREFQGFAINDPKDWDHPKLTKFEPKKFDAHDVDIEVECCGICASELFSLKNEWSAEPMACLSSSYGPKSQVVGHEVVGKVVAVGDKVSLCKVGDRIGLGAQASS</sequence>
<proteinExistence type="predicted"/>
<dbReference type="EMBL" id="BDGX01000051">
    <property type="protein sequence ID" value="GAV55801.1"/>
    <property type="molecule type" value="Genomic_DNA"/>
</dbReference>
<comment type="caution">
    <text evidence="5">The sequence shown here is derived from an EMBL/GenBank/DDBJ whole genome shotgun (WGS) entry which is preliminary data.</text>
</comment>
<dbReference type="SUPFAM" id="SSF50129">
    <property type="entry name" value="GroES-like"/>
    <property type="match status" value="1"/>
</dbReference>
<dbReference type="PROSITE" id="PS00059">
    <property type="entry name" value="ADH_ZINC"/>
    <property type="match status" value="1"/>
</dbReference>
<evidence type="ECO:0000259" key="4">
    <source>
        <dbReference type="Pfam" id="PF08240"/>
    </source>
</evidence>
<keyword evidence="2" id="KW-0862">Zinc</keyword>
<evidence type="ECO:0000256" key="3">
    <source>
        <dbReference type="ARBA" id="ARBA00023002"/>
    </source>
</evidence>
<dbReference type="Gene3D" id="3.90.180.10">
    <property type="entry name" value="Medium-chain alcohol dehydrogenases, catalytic domain"/>
    <property type="match status" value="1"/>
</dbReference>
<dbReference type="GO" id="GO:0008270">
    <property type="term" value="F:zinc ion binding"/>
    <property type="evidence" value="ECO:0007669"/>
    <property type="project" value="InterPro"/>
</dbReference>
<dbReference type="InterPro" id="IPR013154">
    <property type="entry name" value="ADH-like_N"/>
</dbReference>
<organism evidence="5 6">
    <name type="scientific">Zygosaccharomyces rouxii</name>
    <dbReference type="NCBI Taxonomy" id="4956"/>
    <lineage>
        <taxon>Eukaryota</taxon>
        <taxon>Fungi</taxon>
        <taxon>Dikarya</taxon>
        <taxon>Ascomycota</taxon>
        <taxon>Saccharomycotina</taxon>
        <taxon>Saccharomycetes</taxon>
        <taxon>Saccharomycetales</taxon>
        <taxon>Saccharomycetaceae</taxon>
        <taxon>Zygosaccharomyces</taxon>
    </lineage>
</organism>
<gene>
    <name evidence="5" type="ORF">ZYGR_0AY01940</name>
</gene>
<evidence type="ECO:0000256" key="2">
    <source>
        <dbReference type="ARBA" id="ARBA00022833"/>
    </source>
</evidence>
<keyword evidence="1" id="KW-0479">Metal-binding</keyword>
<evidence type="ECO:0000313" key="5">
    <source>
        <dbReference type="EMBL" id="GAV55801.1"/>
    </source>
</evidence>
<dbReference type="PANTHER" id="PTHR42683">
    <property type="entry name" value="ALDEHYDE REDUCTASE"/>
    <property type="match status" value="1"/>
</dbReference>
<evidence type="ECO:0000256" key="1">
    <source>
        <dbReference type="ARBA" id="ARBA00022723"/>
    </source>
</evidence>
<dbReference type="OrthoDB" id="1879366at2759"/>
<evidence type="ECO:0000313" key="6">
    <source>
        <dbReference type="Proteomes" id="UP000187013"/>
    </source>
</evidence>
<dbReference type="InterPro" id="IPR047109">
    <property type="entry name" value="CAD-like"/>
</dbReference>
<dbReference type="InterPro" id="IPR011032">
    <property type="entry name" value="GroES-like_sf"/>
</dbReference>
<reference evidence="5 6" key="1">
    <citation type="submission" date="2016-08" db="EMBL/GenBank/DDBJ databases">
        <title>Draft genome sequence of allopolyploid Zygosaccharomyces rouxii.</title>
        <authorList>
            <person name="Watanabe J."/>
            <person name="Uehara K."/>
            <person name="Mogi Y."/>
            <person name="Tsukioka Y."/>
        </authorList>
    </citation>
    <scope>NUCLEOTIDE SEQUENCE [LARGE SCALE GENOMIC DNA]</scope>
    <source>
        <strain evidence="5 6">NBRC 110957</strain>
    </source>
</reference>
<name>A0A1Q3AJ91_ZYGRO</name>
<dbReference type="InterPro" id="IPR002328">
    <property type="entry name" value="ADH_Zn_CS"/>
</dbReference>
<dbReference type="Proteomes" id="UP000187013">
    <property type="component" value="Unassembled WGS sequence"/>
</dbReference>
<dbReference type="Pfam" id="PF08240">
    <property type="entry name" value="ADH_N"/>
    <property type="match status" value="1"/>
</dbReference>
<dbReference type="AlphaFoldDB" id="A0A1Q3AJ91"/>
<protein>
    <recommendedName>
        <fullName evidence="4">Alcohol dehydrogenase-like N-terminal domain-containing protein</fullName>
    </recommendedName>
</protein>
<feature type="domain" description="Alcohol dehydrogenase-like N-terminal" evidence="4">
    <location>
        <begin position="35"/>
        <end position="103"/>
    </location>
</feature>
<accession>A0A1Q3AJ91</accession>
<keyword evidence="3" id="KW-0560">Oxidoreductase</keyword>